<evidence type="ECO:0000313" key="2">
    <source>
        <dbReference type="Proteomes" id="UP001050691"/>
    </source>
</evidence>
<evidence type="ECO:0000313" key="1">
    <source>
        <dbReference type="EMBL" id="GJJ07045.1"/>
    </source>
</evidence>
<dbReference type="EMBL" id="BPWL01000002">
    <property type="protein sequence ID" value="GJJ07045.1"/>
    <property type="molecule type" value="Genomic_DNA"/>
</dbReference>
<accession>A0AAV5A570</accession>
<organism evidence="1 2">
    <name type="scientific">Clathrus columnatus</name>
    <dbReference type="NCBI Taxonomy" id="1419009"/>
    <lineage>
        <taxon>Eukaryota</taxon>
        <taxon>Fungi</taxon>
        <taxon>Dikarya</taxon>
        <taxon>Basidiomycota</taxon>
        <taxon>Agaricomycotina</taxon>
        <taxon>Agaricomycetes</taxon>
        <taxon>Phallomycetidae</taxon>
        <taxon>Phallales</taxon>
        <taxon>Clathraceae</taxon>
        <taxon>Clathrus</taxon>
    </lineage>
</organism>
<proteinExistence type="predicted"/>
<gene>
    <name evidence="1" type="ORF">Clacol_001243</name>
</gene>
<protein>
    <submittedName>
        <fullName evidence="1">Uncharacterized protein</fullName>
    </submittedName>
</protein>
<sequence>MNHEPISNETSERLGFIFEQVGDDLNTVRFDARPEGDPVVAFAFDILAFKLSSNSLSKNVFQKHKIPTLTVQLTREPEWRSLYPELKGPEMCVLHFGPNHDMGRFGYGILGEEYMSKYLRRSSQTSSSIYFTAQNDREYKWKPTGPLIECVDTHTRKWVARYDARYAPPQMQIKGDGVLICTELMVTWYLFMNAKKWKWNIKTAKEIRAA</sequence>
<keyword evidence="2" id="KW-1185">Reference proteome</keyword>
<name>A0AAV5A570_9AGAM</name>
<dbReference type="AlphaFoldDB" id="A0AAV5A570"/>
<reference evidence="1" key="1">
    <citation type="submission" date="2021-10" db="EMBL/GenBank/DDBJ databases">
        <title>De novo Genome Assembly of Clathrus columnatus (Basidiomycota, Fungi) Using Illumina and Nanopore Sequence Data.</title>
        <authorList>
            <person name="Ogiso-Tanaka E."/>
            <person name="Itagaki H."/>
            <person name="Hosoya T."/>
            <person name="Hosaka K."/>
        </authorList>
    </citation>
    <scope>NUCLEOTIDE SEQUENCE</scope>
    <source>
        <strain evidence="1">MO-923</strain>
    </source>
</reference>
<dbReference type="Proteomes" id="UP001050691">
    <property type="component" value="Unassembled WGS sequence"/>
</dbReference>
<comment type="caution">
    <text evidence="1">The sequence shown here is derived from an EMBL/GenBank/DDBJ whole genome shotgun (WGS) entry which is preliminary data.</text>
</comment>